<comment type="subcellular location">
    <subcellularLocation>
        <location evidence="1">Cell membrane</location>
        <topology evidence="1">Multi-pass membrane protein</topology>
    </subcellularLocation>
</comment>
<dbReference type="InterPro" id="IPR036259">
    <property type="entry name" value="MFS_trans_sf"/>
</dbReference>
<feature type="domain" description="Major facilitator superfamily (MFS) profile" evidence="8">
    <location>
        <begin position="28"/>
        <end position="495"/>
    </location>
</feature>
<evidence type="ECO:0000256" key="2">
    <source>
        <dbReference type="ARBA" id="ARBA00022448"/>
    </source>
</evidence>
<dbReference type="InterPro" id="IPR020846">
    <property type="entry name" value="MFS_dom"/>
</dbReference>
<dbReference type="Gene3D" id="1.20.1250.20">
    <property type="entry name" value="MFS general substrate transporter like domains"/>
    <property type="match status" value="1"/>
</dbReference>
<feature type="transmembrane region" description="Helical" evidence="7">
    <location>
        <begin position="178"/>
        <end position="204"/>
    </location>
</feature>
<evidence type="ECO:0000313" key="10">
    <source>
        <dbReference type="Proteomes" id="UP000076947"/>
    </source>
</evidence>
<feature type="transmembrane region" description="Helical" evidence="7">
    <location>
        <begin position="316"/>
        <end position="338"/>
    </location>
</feature>
<feature type="transmembrane region" description="Helical" evidence="7">
    <location>
        <begin position="117"/>
        <end position="140"/>
    </location>
</feature>
<dbReference type="PANTHER" id="PTHR42718">
    <property type="entry name" value="MAJOR FACILITATOR SUPERFAMILY MULTIDRUG TRANSPORTER MFSC"/>
    <property type="match status" value="1"/>
</dbReference>
<comment type="caution">
    <text evidence="9">The sequence shown here is derived from an EMBL/GenBank/DDBJ whole genome shotgun (WGS) entry which is preliminary data.</text>
</comment>
<dbReference type="CDD" id="cd17321">
    <property type="entry name" value="MFS_MMR_MDR_like"/>
    <property type="match status" value="1"/>
</dbReference>
<evidence type="ECO:0000259" key="8">
    <source>
        <dbReference type="PROSITE" id="PS50850"/>
    </source>
</evidence>
<dbReference type="SUPFAM" id="SSF103473">
    <property type="entry name" value="MFS general substrate transporter"/>
    <property type="match status" value="1"/>
</dbReference>
<dbReference type="GO" id="GO:0005886">
    <property type="term" value="C:plasma membrane"/>
    <property type="evidence" value="ECO:0007669"/>
    <property type="project" value="UniProtKB-SubCell"/>
</dbReference>
<evidence type="ECO:0000256" key="7">
    <source>
        <dbReference type="SAM" id="Phobius"/>
    </source>
</evidence>
<gene>
    <name evidence="9" type="ORF">AYJ05_12190</name>
</gene>
<evidence type="ECO:0000256" key="1">
    <source>
        <dbReference type="ARBA" id="ARBA00004651"/>
    </source>
</evidence>
<dbReference type="OrthoDB" id="9781469at2"/>
<keyword evidence="3" id="KW-1003">Cell membrane</keyword>
<feature type="transmembrane region" description="Helical" evidence="7">
    <location>
        <begin position="468"/>
        <end position="491"/>
    </location>
</feature>
<accession>A0A177I7M3</accession>
<sequence length="504" mass="52631">MTIGHNARLRSARKEFDSNSTPAQRWSFFAAISLGLLMIGLDNSILFTALPTLTEEIHAGETQQLWIINAYPLVLAGLLLGTGTLGDKIGHRRMFTTGLVVFGVASLAAAFSPTPAFLIGARAVLGLGAAVMMPATLALIRLTFNDEQERNTAIGIWGAVAVVGAAAGPIVGGALLEVWWWGSVFLINVPIVVIALIATTLLAPPNMPNPTKHWDLISSIFALITLTGLTLAIKELANPNRSWILVAAAFIACVIGGFLFTRRQNRLEEPLLTFDIFRNRLFLGGVIAASGAMFIMAGLEMITVQKLQLADDFSPFHAGVIVAAAAIAALPMSALGGANLHRVGFLPLISGGFLAATIGTGLAMWSTHADSVPLLVAGLLFLGAGAGSIMSVSSIAIIGSVPMHRSGMAAGVEEVSYEFGTLLSVAFVGSLTPALYLSNLPTHLRHMGTEALHGGLGHADASTAYASAYGTTVGCVAVLALVLTIVTFWCFRDNPKSGGNSGAH</sequence>
<evidence type="ECO:0000256" key="5">
    <source>
        <dbReference type="ARBA" id="ARBA00022989"/>
    </source>
</evidence>
<proteinExistence type="predicted"/>
<organism evidence="9 10">
    <name type="scientific">Corynebacterium stationis</name>
    <dbReference type="NCBI Taxonomy" id="1705"/>
    <lineage>
        <taxon>Bacteria</taxon>
        <taxon>Bacillati</taxon>
        <taxon>Actinomycetota</taxon>
        <taxon>Actinomycetes</taxon>
        <taxon>Mycobacteriales</taxon>
        <taxon>Corynebacteriaceae</taxon>
        <taxon>Corynebacterium</taxon>
    </lineage>
</organism>
<feature type="transmembrane region" description="Helical" evidence="7">
    <location>
        <begin position="372"/>
        <end position="398"/>
    </location>
</feature>
<evidence type="ECO:0000313" key="9">
    <source>
        <dbReference type="EMBL" id="OAH24744.1"/>
    </source>
</evidence>
<keyword evidence="5 7" id="KW-1133">Transmembrane helix</keyword>
<dbReference type="GO" id="GO:0022857">
    <property type="term" value="F:transmembrane transporter activity"/>
    <property type="evidence" value="ECO:0007669"/>
    <property type="project" value="InterPro"/>
</dbReference>
<name>A0A177I7M3_9CORY</name>
<dbReference type="Pfam" id="PF07690">
    <property type="entry name" value="MFS_1"/>
    <property type="match status" value="1"/>
</dbReference>
<feature type="transmembrane region" description="Helical" evidence="7">
    <location>
        <begin position="243"/>
        <end position="260"/>
    </location>
</feature>
<keyword evidence="2" id="KW-0813">Transport</keyword>
<feature type="transmembrane region" description="Helical" evidence="7">
    <location>
        <begin position="216"/>
        <end position="237"/>
    </location>
</feature>
<protein>
    <recommendedName>
        <fullName evidence="8">Major facilitator superfamily (MFS) profile domain-containing protein</fullName>
    </recommendedName>
</protein>
<evidence type="ECO:0000256" key="6">
    <source>
        <dbReference type="ARBA" id="ARBA00023136"/>
    </source>
</evidence>
<feature type="transmembrane region" description="Helical" evidence="7">
    <location>
        <begin position="28"/>
        <end position="53"/>
    </location>
</feature>
<feature type="transmembrane region" description="Helical" evidence="7">
    <location>
        <begin position="419"/>
        <end position="437"/>
    </location>
</feature>
<evidence type="ECO:0000256" key="4">
    <source>
        <dbReference type="ARBA" id="ARBA00022692"/>
    </source>
</evidence>
<dbReference type="STRING" id="1705.CA21670_10610"/>
<dbReference type="Proteomes" id="UP000076947">
    <property type="component" value="Unassembled WGS sequence"/>
</dbReference>
<dbReference type="EMBL" id="LSTQ01000028">
    <property type="protein sequence ID" value="OAH24744.1"/>
    <property type="molecule type" value="Genomic_DNA"/>
</dbReference>
<feature type="transmembrane region" description="Helical" evidence="7">
    <location>
        <begin position="152"/>
        <end position="172"/>
    </location>
</feature>
<dbReference type="AlphaFoldDB" id="A0A177I7M3"/>
<dbReference type="RefSeq" id="WP_066841260.1">
    <property type="nucleotide sequence ID" value="NZ_LSTQ01000028.1"/>
</dbReference>
<dbReference type="Gene3D" id="1.20.1720.10">
    <property type="entry name" value="Multidrug resistance protein D"/>
    <property type="match status" value="1"/>
</dbReference>
<keyword evidence="4 7" id="KW-0812">Transmembrane</keyword>
<dbReference type="InterPro" id="IPR011701">
    <property type="entry name" value="MFS"/>
</dbReference>
<reference evidence="10" key="1">
    <citation type="submission" date="2016-02" db="EMBL/GenBank/DDBJ databases">
        <authorList>
            <person name="Kaur G."/>
            <person name="Nair G.R."/>
            <person name="Mayilraj S."/>
        </authorList>
    </citation>
    <scope>NUCLEOTIDE SEQUENCE [LARGE SCALE GENOMIC DNA]</scope>
    <source>
        <strain evidence="10">GA-15</strain>
    </source>
</reference>
<evidence type="ECO:0000256" key="3">
    <source>
        <dbReference type="ARBA" id="ARBA00022475"/>
    </source>
</evidence>
<dbReference type="PROSITE" id="PS50850">
    <property type="entry name" value="MFS"/>
    <property type="match status" value="1"/>
</dbReference>
<feature type="transmembrane region" description="Helical" evidence="7">
    <location>
        <begin position="281"/>
        <end position="304"/>
    </location>
</feature>
<feature type="transmembrane region" description="Helical" evidence="7">
    <location>
        <begin position="94"/>
        <end position="111"/>
    </location>
</feature>
<keyword evidence="10" id="KW-1185">Reference proteome</keyword>
<dbReference type="PANTHER" id="PTHR42718:SF47">
    <property type="entry name" value="METHYL VIOLOGEN RESISTANCE PROTEIN SMVA"/>
    <property type="match status" value="1"/>
</dbReference>
<feature type="transmembrane region" description="Helical" evidence="7">
    <location>
        <begin position="345"/>
        <end position="366"/>
    </location>
</feature>
<keyword evidence="6 7" id="KW-0472">Membrane</keyword>
<feature type="transmembrane region" description="Helical" evidence="7">
    <location>
        <begin position="65"/>
        <end position="82"/>
    </location>
</feature>